<reference evidence="1 2" key="1">
    <citation type="submission" date="2019-09" db="EMBL/GenBank/DDBJ databases">
        <authorList>
            <person name="Depoorter E."/>
        </authorList>
    </citation>
    <scope>NUCLEOTIDE SEQUENCE [LARGE SCALE GENOMIC DNA]</scope>
    <source>
        <strain evidence="1">R-18112</strain>
    </source>
</reference>
<name>A0A6P2X5E1_BURL3</name>
<evidence type="ECO:0000313" key="1">
    <source>
        <dbReference type="EMBL" id="VWD03755.1"/>
    </source>
</evidence>
<organism evidence="1 2">
    <name type="scientific">Burkholderia lata (strain ATCC 17760 / DSM 23089 / LMG 22485 / NCIMB 9086 / R18194 / 383)</name>
    <dbReference type="NCBI Taxonomy" id="482957"/>
    <lineage>
        <taxon>Bacteria</taxon>
        <taxon>Pseudomonadati</taxon>
        <taxon>Pseudomonadota</taxon>
        <taxon>Betaproteobacteria</taxon>
        <taxon>Burkholderiales</taxon>
        <taxon>Burkholderiaceae</taxon>
        <taxon>Burkholderia</taxon>
        <taxon>Burkholderia cepacia complex</taxon>
    </lineage>
</organism>
<sequence length="45" mass="5130">MTGEVWWAQRRAHGKAHGKANGQRVGCPYRVQREGMRVLTRLPIA</sequence>
<proteinExistence type="predicted"/>
<dbReference type="AlphaFoldDB" id="A0A6P2X5E1"/>
<evidence type="ECO:0000313" key="2">
    <source>
        <dbReference type="Proteomes" id="UP000494274"/>
    </source>
</evidence>
<accession>A0A6P2X5E1</accession>
<protein>
    <submittedName>
        <fullName evidence="1">Uncharacterized protein</fullName>
    </submittedName>
</protein>
<dbReference type="EMBL" id="CABVQI010000013">
    <property type="protein sequence ID" value="VWD03755.1"/>
    <property type="molecule type" value="Genomic_DNA"/>
</dbReference>
<gene>
    <name evidence="1" type="ORF">BLA18112_04173</name>
</gene>
<dbReference type="Proteomes" id="UP000494274">
    <property type="component" value="Unassembled WGS sequence"/>
</dbReference>